<reference evidence="1 2" key="1">
    <citation type="submission" date="2020-10" db="EMBL/GenBank/DDBJ databases">
        <title>Identification of Nocardia species via Next-generation sequencing and recognition of intraspecies genetic diversity.</title>
        <authorList>
            <person name="Li P."/>
            <person name="Li P."/>
            <person name="Lu B."/>
        </authorList>
    </citation>
    <scope>NUCLEOTIDE SEQUENCE [LARGE SCALE GENOMIC DNA]</scope>
    <source>
        <strain evidence="1 2">N-11</strain>
    </source>
</reference>
<proteinExistence type="predicted"/>
<name>A0ABS0CKX8_9NOCA</name>
<dbReference type="RefSeq" id="WP_195036074.1">
    <property type="nucleotide sequence ID" value="NZ_JADLRE010000032.1"/>
</dbReference>
<comment type="caution">
    <text evidence="1">The sequence shown here is derived from an EMBL/GenBank/DDBJ whole genome shotgun (WGS) entry which is preliminary data.</text>
</comment>
<evidence type="ECO:0000313" key="1">
    <source>
        <dbReference type="EMBL" id="MBF6229229.1"/>
    </source>
</evidence>
<sequence length="155" mass="16368">MASAARHGLMRVITCAFGAPATETTTVAVRIPADARHLALIRGMADTVCLVADVPLAAAADIRLAINEAATMLLVGCVPGSTLGCEFTYGADRMSVRVDTVGASGDEIEGDPLSWELVRMLTSSLSISRDPFDSKIGGYQTVIEFSWERGPVHDT</sequence>
<accession>A0ABS0CKX8</accession>
<organism evidence="1 2">
    <name type="scientific">Nocardia abscessus</name>
    <dbReference type="NCBI Taxonomy" id="120957"/>
    <lineage>
        <taxon>Bacteria</taxon>
        <taxon>Bacillati</taxon>
        <taxon>Actinomycetota</taxon>
        <taxon>Actinomycetes</taxon>
        <taxon>Mycobacteriales</taxon>
        <taxon>Nocardiaceae</taxon>
        <taxon>Nocardia</taxon>
    </lineage>
</organism>
<evidence type="ECO:0000313" key="2">
    <source>
        <dbReference type="Proteomes" id="UP000807309"/>
    </source>
</evidence>
<dbReference type="EMBL" id="JADLRE010000032">
    <property type="protein sequence ID" value="MBF6229229.1"/>
    <property type="molecule type" value="Genomic_DNA"/>
</dbReference>
<gene>
    <name evidence="1" type="ORF">IU470_29580</name>
</gene>
<protein>
    <submittedName>
        <fullName evidence="1">Anti-sigma factor</fullName>
    </submittedName>
</protein>
<keyword evidence="2" id="KW-1185">Reference proteome</keyword>
<dbReference type="Proteomes" id="UP000807309">
    <property type="component" value="Unassembled WGS sequence"/>
</dbReference>